<gene>
    <name evidence="2" type="ORF">A2875_03840</name>
</gene>
<reference evidence="2 3" key="1">
    <citation type="journal article" date="2016" name="Nat. Commun.">
        <title>Thousands of microbial genomes shed light on interconnected biogeochemical processes in an aquifer system.</title>
        <authorList>
            <person name="Anantharaman K."/>
            <person name="Brown C.T."/>
            <person name="Hug L.A."/>
            <person name="Sharon I."/>
            <person name="Castelle C.J."/>
            <person name="Probst A.J."/>
            <person name="Thomas B.C."/>
            <person name="Singh A."/>
            <person name="Wilkins M.J."/>
            <person name="Karaoz U."/>
            <person name="Brodie E.L."/>
            <person name="Williams K.H."/>
            <person name="Hubbard S.S."/>
            <person name="Banfield J.F."/>
        </authorList>
    </citation>
    <scope>NUCLEOTIDE SEQUENCE [LARGE SCALE GENOMIC DNA]</scope>
</reference>
<protein>
    <submittedName>
        <fullName evidence="2">Uncharacterized protein</fullName>
    </submittedName>
</protein>
<organism evidence="2 3">
    <name type="scientific">Candidatus Gottesmanbacteria bacterium RIFCSPHIGHO2_01_FULL_46_14</name>
    <dbReference type="NCBI Taxonomy" id="1798380"/>
    <lineage>
        <taxon>Bacteria</taxon>
        <taxon>Candidatus Gottesmaniibacteriota</taxon>
    </lineage>
</organism>
<sequence>MLYFSLKNFSIKTLSTIFYTFYWRFFYRVAYIFFILRLGGGISGFSFLSSELLLELVNILNT</sequence>
<evidence type="ECO:0000313" key="2">
    <source>
        <dbReference type="EMBL" id="OGG15318.1"/>
    </source>
</evidence>
<dbReference type="EMBL" id="MFJJ01000004">
    <property type="protein sequence ID" value="OGG15318.1"/>
    <property type="molecule type" value="Genomic_DNA"/>
</dbReference>
<evidence type="ECO:0000313" key="3">
    <source>
        <dbReference type="Proteomes" id="UP000177416"/>
    </source>
</evidence>
<dbReference type="Proteomes" id="UP000177416">
    <property type="component" value="Unassembled WGS sequence"/>
</dbReference>
<name>A0A1F5ZS90_9BACT</name>
<comment type="caution">
    <text evidence="2">The sequence shown here is derived from an EMBL/GenBank/DDBJ whole genome shotgun (WGS) entry which is preliminary data.</text>
</comment>
<feature type="transmembrane region" description="Helical" evidence="1">
    <location>
        <begin position="21"/>
        <end position="48"/>
    </location>
</feature>
<accession>A0A1F5ZS90</accession>
<proteinExistence type="predicted"/>
<keyword evidence="1" id="KW-0472">Membrane</keyword>
<dbReference type="AlphaFoldDB" id="A0A1F5ZS90"/>
<keyword evidence="1" id="KW-1133">Transmembrane helix</keyword>
<keyword evidence="1" id="KW-0812">Transmembrane</keyword>
<evidence type="ECO:0000256" key="1">
    <source>
        <dbReference type="SAM" id="Phobius"/>
    </source>
</evidence>